<evidence type="ECO:0000256" key="3">
    <source>
        <dbReference type="ARBA" id="ARBA00023242"/>
    </source>
</evidence>
<dbReference type="GO" id="GO:0000976">
    <property type="term" value="F:transcription cis-regulatory region binding"/>
    <property type="evidence" value="ECO:0007669"/>
    <property type="project" value="TreeGrafter"/>
</dbReference>
<dbReference type="InterPro" id="IPR015495">
    <property type="entry name" value="Myb_TF_plants"/>
</dbReference>
<dbReference type="PANTHER" id="PTHR47998:SF91">
    <property type="entry name" value="MYB-RELATED PROTEIN 308-LIKE"/>
    <property type="match status" value="1"/>
</dbReference>
<dbReference type="InterPro" id="IPR017930">
    <property type="entry name" value="Myb_dom"/>
</dbReference>
<sequence length="288" mass="32180">MAFMSLLFARWKGAKITTEHGMHILRAYCVSLALLRPNQCFFSSMVHVISRDQLCHHRSTDSCQSSQLKMENYALKARIVAAERLDVLHKKSCKNSNVDPTIGETEDDGVQDEYQLEDLEVVAADYIWSLIAGRLPGRTDNEIKNYWNTVLRRKLINGKQHKQNTILGPSNEITSSTTSVSNGAKTNAVKCKKIFETSESHELETSGSASNALEELSKEGCFVNDNVVNESKSKEDCSPNFSSSFNYMDELLMSGVSGSDFWKLCIFYDNLAGCNNGSTSDLLDRHLP</sequence>
<evidence type="ECO:0000313" key="6">
    <source>
        <dbReference type="EMBL" id="KAK7840828.1"/>
    </source>
</evidence>
<dbReference type="InterPro" id="IPR009057">
    <property type="entry name" value="Homeodomain-like_sf"/>
</dbReference>
<dbReference type="InterPro" id="IPR001005">
    <property type="entry name" value="SANT/Myb"/>
</dbReference>
<protein>
    <submittedName>
        <fullName evidence="6">Transcription repressor myb6</fullName>
    </submittedName>
</protein>
<dbReference type="GO" id="GO:0030154">
    <property type="term" value="P:cell differentiation"/>
    <property type="evidence" value="ECO:0007669"/>
    <property type="project" value="TreeGrafter"/>
</dbReference>
<dbReference type="Proteomes" id="UP000237347">
    <property type="component" value="Unassembled WGS sequence"/>
</dbReference>
<dbReference type="Pfam" id="PF00249">
    <property type="entry name" value="Myb_DNA-binding"/>
    <property type="match status" value="1"/>
</dbReference>
<reference evidence="6 7" key="1">
    <citation type="journal article" date="2018" name="Sci. Data">
        <title>The draft genome sequence of cork oak.</title>
        <authorList>
            <person name="Ramos A.M."/>
            <person name="Usie A."/>
            <person name="Barbosa P."/>
            <person name="Barros P.M."/>
            <person name="Capote T."/>
            <person name="Chaves I."/>
            <person name="Simoes F."/>
            <person name="Abreu I."/>
            <person name="Carrasquinho I."/>
            <person name="Faro C."/>
            <person name="Guimaraes J.B."/>
            <person name="Mendonca D."/>
            <person name="Nobrega F."/>
            <person name="Rodrigues L."/>
            <person name="Saibo N.J.M."/>
            <person name="Varela M.C."/>
            <person name="Egas C."/>
            <person name="Matos J."/>
            <person name="Miguel C.M."/>
            <person name="Oliveira M.M."/>
            <person name="Ricardo C.P."/>
            <person name="Goncalves S."/>
        </authorList>
    </citation>
    <scope>NUCLEOTIDE SEQUENCE [LARGE SCALE GENOMIC DNA]</scope>
    <source>
        <strain evidence="7">cv. HL8</strain>
    </source>
</reference>
<keyword evidence="2" id="KW-0238">DNA-binding</keyword>
<gene>
    <name evidence="6" type="primary">MYB6_1</name>
    <name evidence="6" type="ORF">CFP56_016186</name>
</gene>
<keyword evidence="3" id="KW-0539">Nucleus</keyword>
<accession>A0AAW0KMS2</accession>
<dbReference type="CDD" id="cd00167">
    <property type="entry name" value="SANT"/>
    <property type="match status" value="1"/>
</dbReference>
<evidence type="ECO:0000259" key="5">
    <source>
        <dbReference type="PROSITE" id="PS51294"/>
    </source>
</evidence>
<evidence type="ECO:0000313" key="7">
    <source>
        <dbReference type="Proteomes" id="UP000237347"/>
    </source>
</evidence>
<comment type="caution">
    <text evidence="6">The sequence shown here is derived from an EMBL/GenBank/DDBJ whole genome shotgun (WGS) entry which is preliminary data.</text>
</comment>
<dbReference type="PANTHER" id="PTHR47998">
    <property type="entry name" value="TRANSCRIPTION FACTOR MYB51-LIKE ISOFORM X1"/>
    <property type="match status" value="1"/>
</dbReference>
<dbReference type="GO" id="GO:0005634">
    <property type="term" value="C:nucleus"/>
    <property type="evidence" value="ECO:0007669"/>
    <property type="project" value="UniProtKB-SubCell"/>
</dbReference>
<dbReference type="GO" id="GO:0006355">
    <property type="term" value="P:regulation of DNA-templated transcription"/>
    <property type="evidence" value="ECO:0007669"/>
    <property type="project" value="TreeGrafter"/>
</dbReference>
<dbReference type="PROSITE" id="PS50090">
    <property type="entry name" value="MYB_LIKE"/>
    <property type="match status" value="1"/>
</dbReference>
<keyword evidence="7" id="KW-1185">Reference proteome</keyword>
<evidence type="ECO:0000256" key="1">
    <source>
        <dbReference type="ARBA" id="ARBA00004123"/>
    </source>
</evidence>
<evidence type="ECO:0000256" key="2">
    <source>
        <dbReference type="ARBA" id="ARBA00023125"/>
    </source>
</evidence>
<feature type="domain" description="Myb-like" evidence="4">
    <location>
        <begin position="128"/>
        <end position="151"/>
    </location>
</feature>
<dbReference type="AlphaFoldDB" id="A0AAW0KMS2"/>
<dbReference type="PROSITE" id="PS51294">
    <property type="entry name" value="HTH_MYB"/>
    <property type="match status" value="1"/>
</dbReference>
<proteinExistence type="predicted"/>
<name>A0AAW0KMS2_QUESU</name>
<organism evidence="6 7">
    <name type="scientific">Quercus suber</name>
    <name type="common">Cork oak</name>
    <dbReference type="NCBI Taxonomy" id="58331"/>
    <lineage>
        <taxon>Eukaryota</taxon>
        <taxon>Viridiplantae</taxon>
        <taxon>Streptophyta</taxon>
        <taxon>Embryophyta</taxon>
        <taxon>Tracheophyta</taxon>
        <taxon>Spermatophyta</taxon>
        <taxon>Magnoliopsida</taxon>
        <taxon>eudicotyledons</taxon>
        <taxon>Gunneridae</taxon>
        <taxon>Pentapetalae</taxon>
        <taxon>rosids</taxon>
        <taxon>fabids</taxon>
        <taxon>Fagales</taxon>
        <taxon>Fagaceae</taxon>
        <taxon>Quercus</taxon>
    </lineage>
</organism>
<dbReference type="Gene3D" id="1.10.10.60">
    <property type="entry name" value="Homeodomain-like"/>
    <property type="match status" value="1"/>
</dbReference>
<comment type="subcellular location">
    <subcellularLocation>
        <location evidence="1">Nucleus</location>
    </subcellularLocation>
</comment>
<dbReference type="EMBL" id="PKMF04000253">
    <property type="protein sequence ID" value="KAK7840828.1"/>
    <property type="molecule type" value="Genomic_DNA"/>
</dbReference>
<feature type="domain" description="HTH myb-type" evidence="5">
    <location>
        <begin position="128"/>
        <end position="155"/>
    </location>
</feature>
<evidence type="ECO:0000259" key="4">
    <source>
        <dbReference type="PROSITE" id="PS50090"/>
    </source>
</evidence>
<dbReference type="SUPFAM" id="SSF46689">
    <property type="entry name" value="Homeodomain-like"/>
    <property type="match status" value="1"/>
</dbReference>